<keyword evidence="1" id="KW-0645">Protease</keyword>
<dbReference type="Proteomes" id="UP001150581">
    <property type="component" value="Unassembled WGS sequence"/>
</dbReference>
<gene>
    <name evidence="1" type="primary">DOA4_2</name>
    <name evidence="1" type="ORF">LPJ66_005505</name>
</gene>
<accession>A0ACC1IIN9</accession>
<organism evidence="1 2">
    <name type="scientific">Kickxella alabastrina</name>
    <dbReference type="NCBI Taxonomy" id="61397"/>
    <lineage>
        <taxon>Eukaryota</taxon>
        <taxon>Fungi</taxon>
        <taxon>Fungi incertae sedis</taxon>
        <taxon>Zoopagomycota</taxon>
        <taxon>Kickxellomycotina</taxon>
        <taxon>Kickxellomycetes</taxon>
        <taxon>Kickxellales</taxon>
        <taxon>Kickxellaceae</taxon>
        <taxon>Kickxella</taxon>
    </lineage>
</organism>
<comment type="caution">
    <text evidence="1">The sequence shown here is derived from an EMBL/GenBank/DDBJ whole genome shotgun (WGS) entry which is preliminary data.</text>
</comment>
<evidence type="ECO:0000313" key="1">
    <source>
        <dbReference type="EMBL" id="KAJ1893881.1"/>
    </source>
</evidence>
<sequence>MSSRLSDGRTNDLIRRFESLALIKSPTEDGGSSNNSSSLLESPTPPTLTKQPPVSVSGIRTSNLLYNSAPATTMNTLPVPSRISSFPELENTPPLVPAASTGPREHATPGATAIRGSNSVRTKAQMPGFSVSPMLPSNLPPTKFINNIGASPAQVPMAAGGPKPRRKSLLTALNQRARINSSAKATSKSWLKLAERYMDEARLHQESGDLENAYLKYMLCLNIMDKLPKLRDFDAISKNTTYERLRKEHVTRMVGELEQLAKVLKTRPYVDPRGDSVPDAQVDAIEQLEMMEGKFAQLYPDHQLARSASSTASLSPMYRPIQSTQPVADLPGNAASTALASTLESQWLEAQQQSGLQETGNRPRTIISRSRSDTLPGIAVINHGNHRSAMAISPNLASIGEDTSSEFIDPTVTTCMPLELWNLLDKSRTAANGRPTVLILDVRPHQDFVWGRIDHKYTVNIEPAVLHKGCTSADIESSLVLVSDDQQAWFRQRSDFDIVVYMSQSAHSFSDVGSVEVAALEALNSAIYHCEFLKPLKHQPLFLIGGFGSWVQAMGKHQCLWSDEARRSMSRSPRPKSVQAWSASPEPAALSVGAERANITAPQADISSMLSYHAPTGALSGSRMSYQTRYQPAAVLSPVPPIPQITAAMRTTSVAAPVLVGTMGDSTASTPVSGSVFDFFQQSNNYNSQWQQQQQQQQLQQQMDGRRQTAYTMFTQGYNSVTSHAATPPAPESKASAEVSSNFPGSNATSDRLGAATVDPAADNSWMQEALSAPLPDVPDNPTDLNQRSTVFDNPTYGFTGPAYSGRTNVNEYAAVSVPTDTHFATAEANRAEGEGQQRQQMNAEPTKKREQLPPIPTSQQPPKPEAYVQQGTLQTQTQQHTQLASHAPNAPLPPKPLEYANSPPANQQYQYQQYQYQQYQQQQYPQFHQQQVPQYNQQQQQYAQMQSAAANSRGFYNYPVAAGSDPSLNGRMHAGGNLRNSFVYNQAGTFAIAPPADPNYNTAPRINSRVPTQPQVQPSAALDSSAIGMTGLKNFGNTCFMNCVIQCLVGTVPFARYFLQGGWKKDLIRGSKSSHSDVVVEFSRLLDNMWRGQYGSLSPISFRSAVGNCSAQFKGNDQEDAQEFALFVLDTLHESLNRVHPRPPPDRDMTPDEEIQFEHLPDFQQANIQWERYTRRNWSIMTSIFQGQVQSRLACLLCKHTSTTYFTFTELSVPIPTPGAKPSSAAVLLRKSSSKSNAPVSIYQCLDAFSGSEILDGDNKWHCPRCKTKRKASKRMLISRLPLVLIVHLKRFSTIGHFREKLETNVVFPTRQLQMDTYMMPDARQQSTTSYNLYAVANHYGTLSSGHYTASVFNRVRGQWNYFDDTRVVPVSEDKVASPAAYLLFYVQNQ</sequence>
<name>A0ACC1IIN9_9FUNG</name>
<protein>
    <submittedName>
        <fullName evidence="1">Ubiquitin-specific protease doa4</fullName>
        <ecNumber evidence="1">3.4.19.12</ecNumber>
    </submittedName>
</protein>
<reference evidence="1" key="1">
    <citation type="submission" date="2022-07" db="EMBL/GenBank/DDBJ databases">
        <title>Phylogenomic reconstructions and comparative analyses of Kickxellomycotina fungi.</title>
        <authorList>
            <person name="Reynolds N.K."/>
            <person name="Stajich J.E."/>
            <person name="Barry K."/>
            <person name="Grigoriev I.V."/>
            <person name="Crous P."/>
            <person name="Smith M.E."/>
        </authorList>
    </citation>
    <scope>NUCLEOTIDE SEQUENCE</scope>
    <source>
        <strain evidence="1">Benny 63K</strain>
    </source>
</reference>
<dbReference type="EMBL" id="JANBPG010000772">
    <property type="protein sequence ID" value="KAJ1893881.1"/>
    <property type="molecule type" value="Genomic_DNA"/>
</dbReference>
<keyword evidence="1" id="KW-0378">Hydrolase</keyword>
<dbReference type="EC" id="3.4.19.12" evidence="1"/>
<proteinExistence type="predicted"/>
<keyword evidence="2" id="KW-1185">Reference proteome</keyword>
<evidence type="ECO:0000313" key="2">
    <source>
        <dbReference type="Proteomes" id="UP001150581"/>
    </source>
</evidence>